<accession>A0A1I8BZJ1</accession>
<reference evidence="2" key="1">
    <citation type="submission" date="2016-11" db="UniProtKB">
        <authorList>
            <consortium name="WormBaseParasite"/>
        </authorList>
    </citation>
    <scope>IDENTIFICATION</scope>
</reference>
<keyword evidence="1" id="KW-1185">Reference proteome</keyword>
<dbReference type="AlphaFoldDB" id="A0A1I8BZJ1"/>
<name>A0A1I8BZJ1_MELHA</name>
<sequence length="204" mass="24076">MLPISNIDAIDFFNERLDDKKDKMAAKLQLSTKATEINKIQMRVHLNEVTTSISKNKRFKKQFRRNKDKDRQIFPQKHQEHLSLLQKVHERYVTRKEKDELKEAVFDIVTKRPMHPASYQRMMQRVMDSNINRLIQPEPPVNLLPSNLLCALCFQQSGEQGELFGPYFVSLSAECQPPERIIPRALFSQKRKQNNVRIFLIKQD</sequence>
<evidence type="ECO:0000313" key="2">
    <source>
        <dbReference type="WBParaSite" id="MhA1_Contig776.frz3.gene13"/>
    </source>
</evidence>
<organism evidence="1 2">
    <name type="scientific">Meloidogyne hapla</name>
    <name type="common">Root-knot nematode worm</name>
    <dbReference type="NCBI Taxonomy" id="6305"/>
    <lineage>
        <taxon>Eukaryota</taxon>
        <taxon>Metazoa</taxon>
        <taxon>Ecdysozoa</taxon>
        <taxon>Nematoda</taxon>
        <taxon>Chromadorea</taxon>
        <taxon>Rhabditida</taxon>
        <taxon>Tylenchina</taxon>
        <taxon>Tylenchomorpha</taxon>
        <taxon>Tylenchoidea</taxon>
        <taxon>Meloidogynidae</taxon>
        <taxon>Meloidogyninae</taxon>
        <taxon>Meloidogyne</taxon>
    </lineage>
</organism>
<proteinExistence type="predicted"/>
<protein>
    <submittedName>
        <fullName evidence="2">Uncharacterized protein</fullName>
    </submittedName>
</protein>
<dbReference type="WBParaSite" id="MhA1_Contig776.frz3.gene13">
    <property type="protein sequence ID" value="MhA1_Contig776.frz3.gene13"/>
    <property type="gene ID" value="MhA1_Contig776.frz3.gene13"/>
</dbReference>
<evidence type="ECO:0000313" key="1">
    <source>
        <dbReference type="Proteomes" id="UP000095281"/>
    </source>
</evidence>
<dbReference type="Proteomes" id="UP000095281">
    <property type="component" value="Unplaced"/>
</dbReference>